<reference evidence="6 7" key="1">
    <citation type="submission" date="2023-12" db="EMBL/GenBank/DDBJ databases">
        <title>A high-quality genome assembly for Dillenia turbinata (Dilleniales).</title>
        <authorList>
            <person name="Chanderbali A."/>
        </authorList>
    </citation>
    <scope>NUCLEOTIDE SEQUENCE [LARGE SCALE GENOMIC DNA]</scope>
    <source>
        <strain evidence="6">LSX21</strain>
        <tissue evidence="6">Leaf</tissue>
    </source>
</reference>
<evidence type="ECO:0000259" key="5">
    <source>
        <dbReference type="Pfam" id="PF03871"/>
    </source>
</evidence>
<sequence length="228" mass="26418">MELALYDGNGNEETMLGECMNSQVDEGSVESHRYYLCRRTVLEMLRDRGYAVPDSEINLTLKQFREIYSDSPDLDRLRILASLKSDPLNKIMVVFCGPDPVKVSVIRGIATQVVNQDGLRRMILIVESPITNQALKAVELFRFKVEFFHITDLLVNITKHVLKPKHRILTAKEKERLLKKYSIDEKQLPRMMEKDAFARYYGLEKGQVVKVTYNGEITESHVTYRCVW</sequence>
<evidence type="ECO:0000259" key="4">
    <source>
        <dbReference type="Pfam" id="PF01191"/>
    </source>
</evidence>
<dbReference type="EMBL" id="JBAMMX010000003">
    <property type="protein sequence ID" value="KAK6945182.1"/>
    <property type="molecule type" value="Genomic_DNA"/>
</dbReference>
<dbReference type="Pfam" id="PF03871">
    <property type="entry name" value="RNA_pol_Rpb5_N"/>
    <property type="match status" value="1"/>
</dbReference>
<accession>A0AAN8ZPS2</accession>
<dbReference type="Proteomes" id="UP001370490">
    <property type="component" value="Unassembled WGS sequence"/>
</dbReference>
<evidence type="ECO:0000313" key="6">
    <source>
        <dbReference type="EMBL" id="KAK6945182.1"/>
    </source>
</evidence>
<gene>
    <name evidence="6" type="ORF">RJ641_026284</name>
</gene>
<proteinExistence type="inferred from homology"/>
<dbReference type="PIRSF" id="PIRSF000747">
    <property type="entry name" value="RPB5"/>
    <property type="match status" value="1"/>
</dbReference>
<dbReference type="GO" id="GO:0006366">
    <property type="term" value="P:transcription by RNA polymerase II"/>
    <property type="evidence" value="ECO:0007669"/>
    <property type="project" value="TreeGrafter"/>
</dbReference>
<dbReference type="Pfam" id="PF01191">
    <property type="entry name" value="RNA_pol_Rpb5_C"/>
    <property type="match status" value="1"/>
</dbReference>
<dbReference type="GO" id="GO:0042797">
    <property type="term" value="P:tRNA transcription by RNA polymerase III"/>
    <property type="evidence" value="ECO:0007669"/>
    <property type="project" value="TreeGrafter"/>
</dbReference>
<dbReference type="InterPro" id="IPR014381">
    <property type="entry name" value="Arch_Rpo5/euc_Rpb5"/>
</dbReference>
<keyword evidence="7" id="KW-1185">Reference proteome</keyword>
<dbReference type="GO" id="GO:0006362">
    <property type="term" value="P:transcription elongation by RNA polymerase I"/>
    <property type="evidence" value="ECO:0007669"/>
    <property type="project" value="TreeGrafter"/>
</dbReference>
<feature type="domain" description="RNA polymerase subunit H/Rpb5 C-terminal" evidence="4">
    <location>
        <begin position="155"/>
        <end position="227"/>
    </location>
</feature>
<comment type="subcellular location">
    <subcellularLocation>
        <location evidence="1">Nucleus</location>
    </subcellularLocation>
</comment>
<evidence type="ECO:0000256" key="2">
    <source>
        <dbReference type="ARBA" id="ARBA00023242"/>
    </source>
</evidence>
<comment type="caution">
    <text evidence="6">The sequence shown here is derived from an EMBL/GenBank/DDBJ whole genome shotgun (WGS) entry which is preliminary data.</text>
</comment>
<dbReference type="InterPro" id="IPR000783">
    <property type="entry name" value="RNA_pol_subH/Rpb5_C"/>
</dbReference>
<evidence type="ECO:0000256" key="1">
    <source>
        <dbReference type="ARBA" id="ARBA00004123"/>
    </source>
</evidence>
<keyword evidence="2" id="KW-0539">Nucleus</keyword>
<dbReference type="InterPro" id="IPR035913">
    <property type="entry name" value="RPB5-like_sf"/>
</dbReference>
<comment type="similarity">
    <text evidence="3">Belongs to the archaeal Rpo5/eukaryotic RPB5 RNA polymerase subunit family.</text>
</comment>
<dbReference type="SUPFAM" id="SSF53036">
    <property type="entry name" value="Eukaryotic RPB5 N-terminal domain"/>
    <property type="match status" value="1"/>
</dbReference>
<dbReference type="SUPFAM" id="SSF55287">
    <property type="entry name" value="RPB5-like RNA polymerase subunit"/>
    <property type="match status" value="1"/>
</dbReference>
<dbReference type="PANTHER" id="PTHR10535">
    <property type="entry name" value="DNA-DIRECTED RNA POLYMERASES I, II, AND III SUBUNIT RPABC1"/>
    <property type="match status" value="1"/>
</dbReference>
<dbReference type="GO" id="GO:0055029">
    <property type="term" value="C:nuclear DNA-directed RNA polymerase complex"/>
    <property type="evidence" value="ECO:0007669"/>
    <property type="project" value="UniProtKB-ARBA"/>
</dbReference>
<dbReference type="Gene3D" id="3.90.940.20">
    <property type="entry name" value="RPB5-like RNA polymerase subunit"/>
    <property type="match status" value="1"/>
</dbReference>
<dbReference type="Gene3D" id="3.40.1340.10">
    <property type="entry name" value="RNA polymerase, Rpb5, N-terminal domain"/>
    <property type="match status" value="1"/>
</dbReference>
<dbReference type="PANTHER" id="PTHR10535:SF2">
    <property type="entry name" value="DNA-DIRECTED RNA POLYMERASE V SUBUNIT 5A"/>
    <property type="match status" value="1"/>
</dbReference>
<dbReference type="FunFam" id="3.90.940.20:FF:000001">
    <property type="entry name" value="DNA-directed RNA polymerases I, II, and III subunit RPABC1"/>
    <property type="match status" value="1"/>
</dbReference>
<feature type="domain" description="RNA polymerase Rpb5 N-terminal" evidence="5">
    <location>
        <begin position="30"/>
        <end position="112"/>
    </location>
</feature>
<organism evidence="6 7">
    <name type="scientific">Dillenia turbinata</name>
    <dbReference type="NCBI Taxonomy" id="194707"/>
    <lineage>
        <taxon>Eukaryota</taxon>
        <taxon>Viridiplantae</taxon>
        <taxon>Streptophyta</taxon>
        <taxon>Embryophyta</taxon>
        <taxon>Tracheophyta</taxon>
        <taxon>Spermatophyta</taxon>
        <taxon>Magnoliopsida</taxon>
        <taxon>eudicotyledons</taxon>
        <taxon>Gunneridae</taxon>
        <taxon>Pentapetalae</taxon>
        <taxon>Dilleniales</taxon>
        <taxon>Dilleniaceae</taxon>
        <taxon>Dillenia</taxon>
    </lineage>
</organism>
<dbReference type="AlphaFoldDB" id="A0AAN8ZPS2"/>
<protein>
    <submittedName>
        <fullName evidence="6">RNA polymerase, Rpb5, N-terminal</fullName>
    </submittedName>
</protein>
<dbReference type="InterPro" id="IPR005571">
    <property type="entry name" value="RNA_pol_Rpb5_N"/>
</dbReference>
<evidence type="ECO:0000313" key="7">
    <source>
        <dbReference type="Proteomes" id="UP001370490"/>
    </source>
</evidence>
<dbReference type="GO" id="GO:0003677">
    <property type="term" value="F:DNA binding"/>
    <property type="evidence" value="ECO:0007669"/>
    <property type="project" value="InterPro"/>
</dbReference>
<evidence type="ECO:0000256" key="3">
    <source>
        <dbReference type="ARBA" id="ARBA00025765"/>
    </source>
</evidence>
<dbReference type="InterPro" id="IPR036710">
    <property type="entry name" value="RNA_pol_Rpb5_N_sf"/>
</dbReference>
<dbReference type="GO" id="GO:0003899">
    <property type="term" value="F:DNA-directed RNA polymerase activity"/>
    <property type="evidence" value="ECO:0007669"/>
    <property type="project" value="InterPro"/>
</dbReference>
<name>A0AAN8ZPS2_9MAGN</name>